<dbReference type="InterPro" id="IPR036366">
    <property type="entry name" value="PGBDSf"/>
</dbReference>
<dbReference type="PANTHER" id="PTHR30582">
    <property type="entry name" value="L,D-TRANSPEPTIDASE"/>
    <property type="match status" value="1"/>
</dbReference>
<dbReference type="InterPro" id="IPR038063">
    <property type="entry name" value="Transpep_catalytic_dom"/>
</dbReference>
<evidence type="ECO:0000256" key="7">
    <source>
        <dbReference type="SAM" id="MobiDB-lite"/>
    </source>
</evidence>
<protein>
    <submittedName>
        <fullName evidence="10">L,D-transpeptidase family protein</fullName>
    </submittedName>
</protein>
<keyword evidence="2" id="KW-0808">Transferase</keyword>
<comment type="pathway">
    <text evidence="1 6">Cell wall biogenesis; peptidoglycan biosynthesis.</text>
</comment>
<evidence type="ECO:0000256" key="8">
    <source>
        <dbReference type="SAM" id="SignalP"/>
    </source>
</evidence>
<dbReference type="PANTHER" id="PTHR30582:SF2">
    <property type="entry name" value="L,D-TRANSPEPTIDASE YCIB-RELATED"/>
    <property type="match status" value="1"/>
</dbReference>
<dbReference type="PROSITE" id="PS51257">
    <property type="entry name" value="PROKAR_LIPOPROTEIN"/>
    <property type="match status" value="1"/>
</dbReference>
<evidence type="ECO:0000259" key="9">
    <source>
        <dbReference type="PROSITE" id="PS52029"/>
    </source>
</evidence>
<dbReference type="SUPFAM" id="SSF47090">
    <property type="entry name" value="PGBD-like"/>
    <property type="match status" value="1"/>
</dbReference>
<keyword evidence="5 6" id="KW-0961">Cell wall biogenesis/degradation</keyword>
<feature type="compositionally biased region" description="Low complexity" evidence="7">
    <location>
        <begin position="321"/>
        <end position="456"/>
    </location>
</feature>
<feature type="region of interest" description="Disordered" evidence="7">
    <location>
        <begin position="31"/>
        <end position="69"/>
    </location>
</feature>
<feature type="region of interest" description="Disordered" evidence="7">
    <location>
        <begin position="318"/>
        <end position="456"/>
    </location>
</feature>
<dbReference type="EMBL" id="JBHUCX010000020">
    <property type="protein sequence ID" value="MFD1674343.1"/>
    <property type="molecule type" value="Genomic_DNA"/>
</dbReference>
<feature type="signal peptide" evidence="8">
    <location>
        <begin position="1"/>
        <end position="21"/>
    </location>
</feature>
<feature type="chain" id="PRO_5046204475" evidence="8">
    <location>
        <begin position="22"/>
        <end position="456"/>
    </location>
</feature>
<dbReference type="InterPro" id="IPR050979">
    <property type="entry name" value="LD-transpeptidase"/>
</dbReference>
<keyword evidence="8" id="KW-0732">Signal</keyword>
<feature type="active site" description="Proton donor/acceptor" evidence="6">
    <location>
        <position position="273"/>
    </location>
</feature>
<dbReference type="Pfam" id="PF01471">
    <property type="entry name" value="PG_binding_1"/>
    <property type="match status" value="1"/>
</dbReference>
<dbReference type="Gene3D" id="2.40.440.10">
    <property type="entry name" value="L,D-transpeptidase catalytic domain-like"/>
    <property type="match status" value="1"/>
</dbReference>
<comment type="caution">
    <text evidence="10">The sequence shown here is derived from an EMBL/GenBank/DDBJ whole genome shotgun (WGS) entry which is preliminary data.</text>
</comment>
<feature type="domain" description="L,D-TPase catalytic" evidence="9">
    <location>
        <begin position="195"/>
        <end position="312"/>
    </location>
</feature>
<reference evidence="11" key="1">
    <citation type="journal article" date="2019" name="Int. J. Syst. Evol. Microbiol.">
        <title>The Global Catalogue of Microorganisms (GCM) 10K type strain sequencing project: providing services to taxonomists for standard genome sequencing and annotation.</title>
        <authorList>
            <consortium name="The Broad Institute Genomics Platform"/>
            <consortium name="The Broad Institute Genome Sequencing Center for Infectious Disease"/>
            <person name="Wu L."/>
            <person name="Ma J."/>
        </authorList>
    </citation>
    <scope>NUCLEOTIDE SEQUENCE [LARGE SCALE GENOMIC DNA]</scope>
    <source>
        <strain evidence="11">CGMCC 1.12286</strain>
    </source>
</reference>
<dbReference type="Proteomes" id="UP001597079">
    <property type="component" value="Unassembled WGS sequence"/>
</dbReference>
<dbReference type="CDD" id="cd16913">
    <property type="entry name" value="YkuD_like"/>
    <property type="match status" value="1"/>
</dbReference>
<name>A0ABW4JF64_9BACL</name>
<sequence length="456" mass="46555">MKRRAALGVSILLGVSLTGCGTFDLGKYTTSHNTQNGVNSTTTSVQPSQHKKGSSSSTKGEQSSDTAPVTVKTIDTPQYPSFGLGASGPAVLALNERLAELGYLPVQIQGGQQPQISLANIESPPQAAFSWRYTNVPSGLEQEWQPNTFTEMTRGAVISVEHDNGLPIDGIAGPAVWNAILGSSAAQNTQPYTYVLVTENPAPETLRVWKDGTWVYQALANTGIPQAQTTNGTFAVYLRYLSQTMTGKDPDGQPYSDPGVPYVNYFNGSEAIHGFERASYGSPQSLGCVELSASDAQTVWSLIDYGTLVTISGHYVAPSQTNQSSSSTDGTSKQTSSSGTSGSTQSGSSKTGATTTTSKGSGTSNATGSGHTTSGNGSTGNATGSGASNSTGTGNSTSGNNSTGNSTGTNSTSGNTTNTGTENDTTGDANNTNTTGATNVTNASGTGTTDTTVQGG</sequence>
<keyword evidence="4 6" id="KW-0573">Peptidoglycan synthesis</keyword>
<dbReference type="PROSITE" id="PS52029">
    <property type="entry name" value="LD_TPASE"/>
    <property type="match status" value="1"/>
</dbReference>
<feature type="compositionally biased region" description="Low complexity" evidence="7">
    <location>
        <begin position="54"/>
        <end position="64"/>
    </location>
</feature>
<dbReference type="InterPro" id="IPR036365">
    <property type="entry name" value="PGBD-like_sf"/>
</dbReference>
<evidence type="ECO:0000256" key="5">
    <source>
        <dbReference type="ARBA" id="ARBA00023316"/>
    </source>
</evidence>
<dbReference type="Pfam" id="PF03734">
    <property type="entry name" value="YkuD"/>
    <property type="match status" value="1"/>
</dbReference>
<accession>A0ABW4JF64</accession>
<gene>
    <name evidence="10" type="ORF">ACFSB2_06445</name>
</gene>
<evidence type="ECO:0000256" key="2">
    <source>
        <dbReference type="ARBA" id="ARBA00022679"/>
    </source>
</evidence>
<evidence type="ECO:0000256" key="4">
    <source>
        <dbReference type="ARBA" id="ARBA00022984"/>
    </source>
</evidence>
<keyword evidence="11" id="KW-1185">Reference proteome</keyword>
<organism evidence="10 11">
    <name type="scientific">Alicyclobacillus fodiniaquatilis</name>
    <dbReference type="NCBI Taxonomy" id="1661150"/>
    <lineage>
        <taxon>Bacteria</taxon>
        <taxon>Bacillati</taxon>
        <taxon>Bacillota</taxon>
        <taxon>Bacilli</taxon>
        <taxon>Bacillales</taxon>
        <taxon>Alicyclobacillaceae</taxon>
        <taxon>Alicyclobacillus</taxon>
    </lineage>
</organism>
<dbReference type="SUPFAM" id="SSF141523">
    <property type="entry name" value="L,D-transpeptidase catalytic domain-like"/>
    <property type="match status" value="1"/>
</dbReference>
<proteinExistence type="predicted"/>
<evidence type="ECO:0000256" key="1">
    <source>
        <dbReference type="ARBA" id="ARBA00004752"/>
    </source>
</evidence>
<feature type="compositionally biased region" description="Polar residues" evidence="7">
    <location>
        <begin position="31"/>
        <end position="45"/>
    </location>
</feature>
<evidence type="ECO:0000313" key="10">
    <source>
        <dbReference type="EMBL" id="MFD1674343.1"/>
    </source>
</evidence>
<evidence type="ECO:0000256" key="6">
    <source>
        <dbReference type="PROSITE-ProRule" id="PRU01373"/>
    </source>
</evidence>
<evidence type="ECO:0000313" key="11">
    <source>
        <dbReference type="Proteomes" id="UP001597079"/>
    </source>
</evidence>
<dbReference type="InterPro" id="IPR002477">
    <property type="entry name" value="Peptidoglycan-bd-like"/>
</dbReference>
<dbReference type="Gene3D" id="1.10.101.10">
    <property type="entry name" value="PGBD-like superfamily/PGBD"/>
    <property type="match status" value="1"/>
</dbReference>
<evidence type="ECO:0000256" key="3">
    <source>
        <dbReference type="ARBA" id="ARBA00022960"/>
    </source>
</evidence>
<dbReference type="InterPro" id="IPR005490">
    <property type="entry name" value="LD_TPept_cat_dom"/>
</dbReference>
<keyword evidence="3 6" id="KW-0133">Cell shape</keyword>
<dbReference type="RefSeq" id="WP_377942215.1">
    <property type="nucleotide sequence ID" value="NZ_JBHUCX010000020.1"/>
</dbReference>
<feature type="active site" description="Nucleophile" evidence="6">
    <location>
        <position position="288"/>
    </location>
</feature>